<sequence>MRPLLTILSLFLYMANLFAQQTEKVVKKIPAVRTTQKIVIDGNLKDSAWLQAPVATDFIEWRPTFGNKEDEKNRTEIRILYDNNAIYIAGYAHEASPDSITKELVGRDVVGVNDFVGVIFDTYHDKINGFGYYVTALGEQFDAKYSSNGEDGSWNSVFESNAVIQSDGWTFEMKIPYAAIRFGNTKVQDWGINITRRRSKSGKQMMWSPTDPAIGGNFLAQFGLWTGIQDIKPPVRLSFSPYLSTYANHFPYNQPGVKNTTTSINGGMDVKYGINQAFTLDMTLIPDFGQVQSDNQVLNLTPFEVQFNENRTFFTEGTELFGKGNLFYSRRIGGTPMHLGKVQGQLQPGETVGKNPVETRLLNASKISGRTSGGLGIGFFNAVTKAQHASIEVGGEETRKIETNPLTNYNIIVFDQTLKNNSSVSLINTNVTRSGTDYDANVTAALWDIYDKKNTWNVNGQVGVSQLIGYEAPGKTLTGYNHTLGFGKTSGRFNFNVWQELADDKYNHNDMGYFTNNNYFNNGVWLGYRWLKPKKWYNRINANINANYSMRYKPMDYQRFNFNANFNAQLKNLWWAGFNFNLNPEQNDFFEPRVNGKVFKRPGSWMAGFWFETNSAKKYSAVVEFYNRTFNQYGSNTQEIFFRNNYRFNKKLTITTSTFLQLAHNNLGYATMFSQDSIVFALRKRNTVENVLNIKYNFTNKMGLSFRARHYWSKVANKEFFKLRNDGYLNSIAGGINRNVDFNVNYFNIDMVYTWQFALGSFVNIVWKDAISTFNQDTRTKYFKNFGNTINADQQNSISIRVIYFLDYLSLKKKS</sequence>
<dbReference type="CDD" id="cd09618">
    <property type="entry name" value="CBM9_like_2"/>
    <property type="match status" value="1"/>
</dbReference>
<comment type="caution">
    <text evidence="3">The sequence shown here is derived from an EMBL/GenBank/DDBJ whole genome shotgun (WGS) entry which is preliminary data.</text>
</comment>
<dbReference type="AlphaFoldDB" id="A0A4R6J2G4"/>
<evidence type="ECO:0000256" key="1">
    <source>
        <dbReference type="SAM" id="SignalP"/>
    </source>
</evidence>
<accession>A0A4R6J2G4</accession>
<protein>
    <submittedName>
        <fullName evidence="3">Carbohydrate binding protein with CBM9 domain</fullName>
    </submittedName>
</protein>
<dbReference type="OrthoDB" id="9786766at2"/>
<gene>
    <name evidence="3" type="ORF">BC659_1522</name>
</gene>
<evidence type="ECO:0000313" key="3">
    <source>
        <dbReference type="EMBL" id="TDO29433.1"/>
    </source>
</evidence>
<name>A0A4R6J2G4_9BACT</name>
<keyword evidence="4" id="KW-1185">Reference proteome</keyword>
<dbReference type="Proteomes" id="UP000295741">
    <property type="component" value="Unassembled WGS sequence"/>
</dbReference>
<feature type="signal peptide" evidence="1">
    <location>
        <begin position="1"/>
        <end position="19"/>
    </location>
</feature>
<evidence type="ECO:0000259" key="2">
    <source>
        <dbReference type="Pfam" id="PF19313"/>
    </source>
</evidence>
<dbReference type="SUPFAM" id="SSF49344">
    <property type="entry name" value="CBD9-like"/>
    <property type="match status" value="1"/>
</dbReference>
<organism evidence="3 4">
    <name type="scientific">Sediminibacterium goheungense</name>
    <dbReference type="NCBI Taxonomy" id="1086393"/>
    <lineage>
        <taxon>Bacteria</taxon>
        <taxon>Pseudomonadati</taxon>
        <taxon>Bacteroidota</taxon>
        <taxon>Chitinophagia</taxon>
        <taxon>Chitinophagales</taxon>
        <taxon>Chitinophagaceae</taxon>
        <taxon>Sediminibacterium</taxon>
    </lineage>
</organism>
<keyword evidence="1" id="KW-0732">Signal</keyword>
<dbReference type="Gene3D" id="2.60.40.1190">
    <property type="match status" value="1"/>
</dbReference>
<evidence type="ECO:0000313" key="4">
    <source>
        <dbReference type="Proteomes" id="UP000295741"/>
    </source>
</evidence>
<reference evidence="3 4" key="1">
    <citation type="submission" date="2019-03" db="EMBL/GenBank/DDBJ databases">
        <title>Genomic Encyclopedia of Archaeal and Bacterial Type Strains, Phase II (KMG-II): from individual species to whole genera.</title>
        <authorList>
            <person name="Goeker M."/>
        </authorList>
    </citation>
    <scope>NUCLEOTIDE SEQUENCE [LARGE SCALE GENOMIC DNA]</scope>
    <source>
        <strain evidence="3 4">DSM 28323</strain>
    </source>
</reference>
<dbReference type="RefSeq" id="WP_133474033.1">
    <property type="nucleotide sequence ID" value="NZ_SNWP01000010.1"/>
</dbReference>
<proteinExistence type="predicted"/>
<feature type="chain" id="PRO_5020759262" evidence="1">
    <location>
        <begin position="20"/>
        <end position="815"/>
    </location>
</feature>
<feature type="domain" description="DUF5916" evidence="2">
    <location>
        <begin position="233"/>
        <end position="814"/>
    </location>
</feature>
<dbReference type="Pfam" id="PF19313">
    <property type="entry name" value="DUF5916"/>
    <property type="match status" value="1"/>
</dbReference>
<dbReference type="EMBL" id="SNWP01000010">
    <property type="protein sequence ID" value="TDO29433.1"/>
    <property type="molecule type" value="Genomic_DNA"/>
</dbReference>
<dbReference type="InterPro" id="IPR045670">
    <property type="entry name" value="DUF5916"/>
</dbReference>